<evidence type="ECO:0000256" key="2">
    <source>
        <dbReference type="ARBA" id="ARBA00022525"/>
    </source>
</evidence>
<dbReference type="Pfam" id="PF02199">
    <property type="entry name" value="SapA"/>
    <property type="match status" value="1"/>
</dbReference>
<dbReference type="AlphaFoldDB" id="A0A8D0BPP1"/>
<dbReference type="Gene3D" id="1.10.225.10">
    <property type="entry name" value="Saposin-like"/>
    <property type="match status" value="1"/>
</dbReference>
<name>A0A8D0BPP1_SALMN</name>
<dbReference type="GO" id="GO:0007193">
    <property type="term" value="P:adenylate cyclase-inhibiting G protein-coupled receptor signaling pathway"/>
    <property type="evidence" value="ECO:0007669"/>
    <property type="project" value="TreeGrafter"/>
</dbReference>
<evidence type="ECO:0000256" key="5">
    <source>
        <dbReference type="ARBA" id="ARBA00023180"/>
    </source>
</evidence>
<proteinExistence type="predicted"/>
<dbReference type="OMA" id="LCRLTAW"/>
<evidence type="ECO:0000313" key="7">
    <source>
        <dbReference type="Ensembl" id="ENSSMRP00000011509.1"/>
    </source>
</evidence>
<reference evidence="7" key="2">
    <citation type="submission" date="2025-09" db="UniProtKB">
        <authorList>
            <consortium name="Ensembl"/>
        </authorList>
    </citation>
    <scope>IDENTIFICATION</scope>
</reference>
<evidence type="ECO:0000259" key="6">
    <source>
        <dbReference type="PROSITE" id="PS51110"/>
    </source>
</evidence>
<dbReference type="PANTHER" id="PTHR11480:SF36">
    <property type="entry name" value="PROSAPOSIN"/>
    <property type="match status" value="1"/>
</dbReference>
<keyword evidence="5" id="KW-0325">Glycoprotein</keyword>
<accession>A0A8D0BPP1</accession>
<dbReference type="SUPFAM" id="SSF47862">
    <property type="entry name" value="Saposin"/>
    <property type="match status" value="1"/>
</dbReference>
<keyword evidence="3" id="KW-0732">Signal</keyword>
<reference evidence="7" key="1">
    <citation type="submission" date="2025-08" db="UniProtKB">
        <authorList>
            <consortium name="Ensembl"/>
        </authorList>
    </citation>
    <scope>IDENTIFICATION</scope>
</reference>
<evidence type="ECO:0000256" key="1">
    <source>
        <dbReference type="ARBA" id="ARBA00004613"/>
    </source>
</evidence>
<keyword evidence="4" id="KW-1015">Disulfide bond</keyword>
<dbReference type="Ensembl" id="ENSSMRT00000013414.1">
    <property type="protein sequence ID" value="ENSSMRP00000011509.1"/>
    <property type="gene ID" value="ENSSMRG00000009055.1"/>
</dbReference>
<dbReference type="InterPro" id="IPR011001">
    <property type="entry name" value="Saposin-like"/>
</dbReference>
<evidence type="ECO:0000256" key="4">
    <source>
        <dbReference type="ARBA" id="ARBA00023157"/>
    </source>
</evidence>
<protein>
    <recommendedName>
        <fullName evidence="6">Saposin A-type domain-containing protein</fullName>
    </recommendedName>
</protein>
<feature type="domain" description="Saposin A-type" evidence="6">
    <location>
        <begin position="19"/>
        <end position="59"/>
    </location>
</feature>
<comment type="subcellular location">
    <subcellularLocation>
        <location evidence="1">Secreted</location>
    </subcellularLocation>
</comment>
<evidence type="ECO:0000256" key="3">
    <source>
        <dbReference type="ARBA" id="ARBA00022729"/>
    </source>
</evidence>
<dbReference type="GO" id="GO:0019216">
    <property type="term" value="P:regulation of lipid metabolic process"/>
    <property type="evidence" value="ECO:0007669"/>
    <property type="project" value="TreeGrafter"/>
</dbReference>
<dbReference type="GeneTree" id="ENSGT00940000156695"/>
<dbReference type="SMART" id="SM00162">
    <property type="entry name" value="SAPA"/>
    <property type="match status" value="1"/>
</dbReference>
<dbReference type="GO" id="GO:0005576">
    <property type="term" value="C:extracellular region"/>
    <property type="evidence" value="ECO:0007669"/>
    <property type="project" value="UniProtKB-SubCell"/>
</dbReference>
<keyword evidence="2" id="KW-0964">Secreted</keyword>
<keyword evidence="8" id="KW-1185">Reference proteome</keyword>
<dbReference type="Proteomes" id="UP000694421">
    <property type="component" value="Unplaced"/>
</dbReference>
<dbReference type="PROSITE" id="PS51110">
    <property type="entry name" value="SAP_A"/>
    <property type="match status" value="1"/>
</dbReference>
<evidence type="ECO:0000313" key="8">
    <source>
        <dbReference type="Proteomes" id="UP000694421"/>
    </source>
</evidence>
<dbReference type="PANTHER" id="PTHR11480">
    <property type="entry name" value="SAPOSIN-RELATED"/>
    <property type="match status" value="1"/>
</dbReference>
<dbReference type="InterPro" id="IPR003119">
    <property type="entry name" value="SAP_A"/>
</dbReference>
<sequence length="256" mass="28893">DMAYLSGCSLLGAAILKIPLSWQKECTEGPEKWCQDLSTAIKCGTLDHCHEEMGLYTPVVSHLHCQRRGSSPERIEKFLEKGCQYLPFQDWSLQCKKMVDTGVVILIELVCGAFRLCSHARSLQGSLKFQKPLKANEMPAVVDFPETLTPFIANVPLLLYPQDEPQPETLNHQKPCADCTQVVAEMQETIKSSPYLVQAFATYARQHCEHLEPKEVDEVSNFTTSFKWQQTFDCTGVDKCPVMTFMMFTGFPPKGF</sequence>
<organism evidence="7 8">
    <name type="scientific">Salvator merianae</name>
    <name type="common">Argentine black and white tegu</name>
    <name type="synonym">Tupinambis merianae</name>
    <dbReference type="NCBI Taxonomy" id="96440"/>
    <lineage>
        <taxon>Eukaryota</taxon>
        <taxon>Metazoa</taxon>
        <taxon>Chordata</taxon>
        <taxon>Craniata</taxon>
        <taxon>Vertebrata</taxon>
        <taxon>Euteleostomi</taxon>
        <taxon>Lepidosauria</taxon>
        <taxon>Squamata</taxon>
        <taxon>Bifurcata</taxon>
        <taxon>Unidentata</taxon>
        <taxon>Episquamata</taxon>
        <taxon>Laterata</taxon>
        <taxon>Teiioidea</taxon>
        <taxon>Teiidae</taxon>
        <taxon>Salvator</taxon>
    </lineage>
</organism>
<dbReference type="InterPro" id="IPR051428">
    <property type="entry name" value="Sphingo_Act-Surfact_Prot"/>
</dbReference>